<protein>
    <submittedName>
        <fullName evidence="1">Uncharacterized protein</fullName>
    </submittedName>
</protein>
<accession>A0A1E7G1A8</accession>
<proteinExistence type="predicted"/>
<comment type="caution">
    <text evidence="1">The sequence shown here is derived from an EMBL/GenBank/DDBJ whole genome shotgun (WGS) entry which is preliminary data.</text>
</comment>
<sequence>MTRIVRLVSLVPPLISIWGGQVQADGKPSAVQSHAHSLRYARSYAYVLALFQKKHYVLNAITLKQNPKFSLQFFQE</sequence>
<gene>
    <name evidence="1" type="ORF">AJ89_13210</name>
</gene>
<organism evidence="1">
    <name type="scientific">Lactococcus cremoris subsp. cremoris IBB477</name>
    <dbReference type="NCBI Taxonomy" id="1449093"/>
    <lineage>
        <taxon>Bacteria</taxon>
        <taxon>Bacillati</taxon>
        <taxon>Bacillota</taxon>
        <taxon>Bacilli</taxon>
        <taxon>Lactobacillales</taxon>
        <taxon>Streptococcaceae</taxon>
        <taxon>Lactococcus</taxon>
        <taxon>Lactococcus cremoris subsp. cremoris</taxon>
    </lineage>
</organism>
<evidence type="ECO:0000313" key="1">
    <source>
        <dbReference type="EMBL" id="OEU38743.1"/>
    </source>
</evidence>
<dbReference type="AlphaFoldDB" id="A0A1E7G1A8"/>
<dbReference type="Proteomes" id="UP000176236">
    <property type="component" value="Chromosome"/>
</dbReference>
<reference evidence="1" key="1">
    <citation type="journal article" date="2016" name="Appl. Microbiol. Biotechnol.">
        <title>Adhesion of the genome-sequenced Lactococcus lactis subsp. cremoris IBB477 strain is mediated by specific molecular determinants.</title>
        <authorList>
            <person name="Radziwill-Bienkowska J.M."/>
            <person name="Le D.T."/>
            <person name="Szczesny P."/>
            <person name="Duviau M.P."/>
            <person name="Aleksandrzak-Piekarczyk T."/>
            <person name="Loubiere P."/>
            <person name="Mercier-Bonin M."/>
            <person name="Bardowski J.K."/>
            <person name="Kowalczyk M."/>
        </authorList>
    </citation>
    <scope>NUCLEOTIDE SEQUENCE [LARGE SCALE GENOMIC DNA]</scope>
    <source>
        <strain evidence="1">IBB477</strain>
    </source>
</reference>
<dbReference type="EMBL" id="JMMZ01000035">
    <property type="protein sequence ID" value="OEU38743.1"/>
    <property type="molecule type" value="Genomic_DNA"/>
</dbReference>
<name>A0A1E7G1A8_LACLC</name>